<gene>
    <name evidence="1" type="ORF">TPE_0745</name>
</gene>
<dbReference type="STRING" id="1291379.TPE_0745"/>
<dbReference type="Proteomes" id="UP000015620">
    <property type="component" value="Chromosome"/>
</dbReference>
<dbReference type="HOGENOM" id="CLU_3298116_0_0_12"/>
<dbReference type="KEGG" id="tped:TPE_0745"/>
<sequence>MNGLFLYNARSIANFCASPSDIFMPVLSKKVPNAHHGEVF</sequence>
<organism evidence="1 2">
    <name type="scientific">Treponema pedis str. T A4</name>
    <dbReference type="NCBI Taxonomy" id="1291379"/>
    <lineage>
        <taxon>Bacteria</taxon>
        <taxon>Pseudomonadati</taxon>
        <taxon>Spirochaetota</taxon>
        <taxon>Spirochaetia</taxon>
        <taxon>Spirochaetales</taxon>
        <taxon>Treponemataceae</taxon>
        <taxon>Treponema</taxon>
    </lineage>
</organism>
<keyword evidence="2" id="KW-1185">Reference proteome</keyword>
<evidence type="ECO:0000313" key="1">
    <source>
        <dbReference type="EMBL" id="AGT43241.1"/>
    </source>
</evidence>
<name>S6A348_9SPIR</name>
<dbReference type="AlphaFoldDB" id="S6A348"/>
<dbReference type="PATRIC" id="fig|1291379.3.peg.741"/>
<evidence type="ECO:0000313" key="2">
    <source>
        <dbReference type="Proteomes" id="UP000015620"/>
    </source>
</evidence>
<reference evidence="1 2" key="1">
    <citation type="journal article" date="2013" name="PLoS ONE">
        <title>Genome-Wide Relatedness of Treponema pedis, from Gingiva and Necrotic Skin Lesions of Pigs, with the Human Oral Pathogen Treponema denticola.</title>
        <authorList>
            <person name="Svartstrom O."/>
            <person name="Mushtaq M."/>
            <person name="Pringle M."/>
            <person name="Segerman B."/>
        </authorList>
    </citation>
    <scope>NUCLEOTIDE SEQUENCE [LARGE SCALE GENOMIC DNA]</scope>
    <source>
        <strain evidence="1">T A4</strain>
    </source>
</reference>
<protein>
    <submittedName>
        <fullName evidence="1">Uncharacterized protein</fullName>
    </submittedName>
</protein>
<proteinExistence type="predicted"/>
<dbReference type="EMBL" id="CP004120">
    <property type="protein sequence ID" value="AGT43241.1"/>
    <property type="molecule type" value="Genomic_DNA"/>
</dbReference>
<accession>S6A348</accession>